<accession>A0A1Q2YHA8</accession>
<dbReference type="OrthoDB" id="196709at2759"/>
<reference evidence="2 3" key="1">
    <citation type="submission" date="2016-08" db="EMBL/GenBank/DDBJ databases">
        <title>Whole genome shotgun sequence of Pichia membranifaciens KS47-1.</title>
        <authorList>
            <person name="Konishi M."/>
            <person name="Ishida M."/>
            <person name="Arakawa T."/>
            <person name="Kato Y."/>
            <person name="Horiuchi J."/>
        </authorList>
    </citation>
    <scope>NUCLEOTIDE SEQUENCE [LARGE SCALE GENOMIC DNA]</scope>
    <source>
        <strain evidence="2 3">KS47-1</strain>
    </source>
</reference>
<dbReference type="UniPathway" id="UPA00196"/>
<evidence type="ECO:0000313" key="3">
    <source>
        <dbReference type="Proteomes" id="UP000186136"/>
    </source>
</evidence>
<evidence type="ECO:0000313" key="2">
    <source>
        <dbReference type="EMBL" id="GAV28773.1"/>
    </source>
</evidence>
<evidence type="ECO:0000256" key="1">
    <source>
        <dbReference type="SAM" id="MobiDB-lite"/>
    </source>
</evidence>
<comment type="caution">
    <text evidence="2">The sequence shown here is derived from an EMBL/GenBank/DDBJ whole genome shotgun (WGS) entry which is preliminary data.</text>
</comment>
<keyword evidence="3" id="KW-1185">Reference proteome</keyword>
<dbReference type="Proteomes" id="UP000186136">
    <property type="component" value="Unassembled WGS sequence"/>
</dbReference>
<proteinExistence type="predicted"/>
<dbReference type="AlphaFoldDB" id="A0A1Q2YHA8"/>
<dbReference type="GO" id="GO:0016020">
    <property type="term" value="C:membrane"/>
    <property type="evidence" value="ECO:0007669"/>
    <property type="project" value="GOC"/>
</dbReference>
<name>A0A1Q2YHA8_9ASCO</name>
<sequence length="140" mass="15102">MAKSAPILPTQLSRSSSSSSMTNDPYPNSIPTITSSDSTNSKNTAPRVMSNSGNISDLHIQPVPKSNFSKNIAVSNAIVLASRLHSHGGCDSLVLIWAGVVYRLGIATSYDRHYWTVVFPRITKIQRRVTRALGSSKAST</sequence>
<dbReference type="GO" id="GO:0006506">
    <property type="term" value="P:GPI anchor biosynthetic process"/>
    <property type="evidence" value="ECO:0007669"/>
    <property type="project" value="UniProtKB-UniPathway"/>
</dbReference>
<protein>
    <submittedName>
        <fullName evidence="2">Uncharacterized protein</fullName>
    </submittedName>
</protein>
<organism evidence="2 3">
    <name type="scientific">Pichia membranifaciens</name>
    <dbReference type="NCBI Taxonomy" id="4926"/>
    <lineage>
        <taxon>Eukaryota</taxon>
        <taxon>Fungi</taxon>
        <taxon>Dikarya</taxon>
        <taxon>Ascomycota</taxon>
        <taxon>Saccharomycotina</taxon>
        <taxon>Pichiomycetes</taxon>
        <taxon>Pichiales</taxon>
        <taxon>Pichiaceae</taxon>
        <taxon>Pichia</taxon>
    </lineage>
</organism>
<dbReference type="EMBL" id="BDGI01000086">
    <property type="protein sequence ID" value="GAV28773.1"/>
    <property type="molecule type" value="Genomic_DNA"/>
</dbReference>
<gene>
    <name evidence="2" type="ORF">PMKS-002248</name>
</gene>
<feature type="region of interest" description="Disordered" evidence="1">
    <location>
        <begin position="1"/>
        <end position="57"/>
    </location>
</feature>
<feature type="compositionally biased region" description="Polar residues" evidence="1">
    <location>
        <begin position="21"/>
        <end position="55"/>
    </location>
</feature>